<keyword evidence="2" id="KW-0378">Hydrolase</keyword>
<evidence type="ECO:0000313" key="3">
    <source>
        <dbReference type="Proteomes" id="UP000261023"/>
    </source>
</evidence>
<feature type="domain" description="HNH nuclease" evidence="1">
    <location>
        <begin position="257"/>
        <end position="297"/>
    </location>
</feature>
<reference evidence="2 3" key="1">
    <citation type="submission" date="2018-08" db="EMBL/GenBank/DDBJ databases">
        <title>A genome reference for cultivated species of the human gut microbiota.</title>
        <authorList>
            <person name="Zou Y."/>
            <person name="Xue W."/>
            <person name="Luo G."/>
        </authorList>
    </citation>
    <scope>NUCLEOTIDE SEQUENCE [LARGE SCALE GENOMIC DNA]</scope>
    <source>
        <strain evidence="2 3">AF19-13AC</strain>
    </source>
</reference>
<keyword evidence="2" id="KW-0255">Endonuclease</keyword>
<dbReference type="EMBL" id="QTJW01000001">
    <property type="protein sequence ID" value="RGD72476.1"/>
    <property type="molecule type" value="Genomic_DNA"/>
</dbReference>
<gene>
    <name evidence="2" type="ORF">DWX31_01095</name>
</gene>
<dbReference type="AlphaFoldDB" id="A0A3E3DTU0"/>
<comment type="caution">
    <text evidence="2">The sequence shown here is derived from an EMBL/GenBank/DDBJ whole genome shotgun (WGS) entry which is preliminary data.</text>
</comment>
<dbReference type="Gene3D" id="1.10.30.50">
    <property type="match status" value="1"/>
</dbReference>
<keyword evidence="2" id="KW-0540">Nuclease</keyword>
<dbReference type="GO" id="GO:0004519">
    <property type="term" value="F:endonuclease activity"/>
    <property type="evidence" value="ECO:0007669"/>
    <property type="project" value="UniProtKB-KW"/>
</dbReference>
<organism evidence="2 3">
    <name type="scientific">Hungatella hathewayi</name>
    <dbReference type="NCBI Taxonomy" id="154046"/>
    <lineage>
        <taxon>Bacteria</taxon>
        <taxon>Bacillati</taxon>
        <taxon>Bacillota</taxon>
        <taxon>Clostridia</taxon>
        <taxon>Lachnospirales</taxon>
        <taxon>Lachnospiraceae</taxon>
        <taxon>Hungatella</taxon>
    </lineage>
</organism>
<evidence type="ECO:0000259" key="1">
    <source>
        <dbReference type="Pfam" id="PF13395"/>
    </source>
</evidence>
<dbReference type="CDD" id="cd00085">
    <property type="entry name" value="HNHc"/>
    <property type="match status" value="1"/>
</dbReference>
<dbReference type="RefSeq" id="WP_025529112.1">
    <property type="nucleotide sequence ID" value="NZ_QTJW01000001.1"/>
</dbReference>
<proteinExistence type="predicted"/>
<dbReference type="Proteomes" id="UP000261023">
    <property type="component" value="Unassembled WGS sequence"/>
</dbReference>
<dbReference type="OrthoDB" id="489287at2"/>
<dbReference type="Pfam" id="PF13395">
    <property type="entry name" value="HNH_4"/>
    <property type="match status" value="1"/>
</dbReference>
<dbReference type="InterPro" id="IPR003615">
    <property type="entry name" value="HNH_nuc"/>
</dbReference>
<protein>
    <submittedName>
        <fullName evidence="2">HNH endonuclease</fullName>
    </submittedName>
</protein>
<name>A0A3E3DTU0_9FIRM</name>
<sequence>MEELFRYDCNLNIESFIHMLDEPTECYKFYWLDSIMQLLARDKIELTFGNVISGMIADAWYSVTEYHLRMGTKDGHGNSVNSIERAVKKLNSLNCLDHMADRDTVMSVIESQEKLIHDEKYQISKNVPYRLLSSFMPEIGGNDPLWDQKKRLIAYIELINKNSCLPYTIGCEKGLNRRIYIDSKWRKFLCDNMVSIRGWIQMKKIKYLQDRNPGVPGIIYKLDPENEKQRKLQNVRKLWASVIEVTPVRDIYSDMYLGANGYEIDHFVPWSYIVNDEMWNLMPVHGALNSSKRDKLPDWDRYFIRFAQNQFVLNETVYAFPVINKAFLNCQRDNLNALWSMEELYVPGIRQDKFIKILKDRLKPIYDSAHTQGYGIWLAG</sequence>
<accession>A0A3E3DTU0</accession>
<evidence type="ECO:0000313" key="2">
    <source>
        <dbReference type="EMBL" id="RGD72476.1"/>
    </source>
</evidence>